<evidence type="ECO:0000256" key="4">
    <source>
        <dbReference type="ARBA" id="ARBA00022679"/>
    </source>
</evidence>
<dbReference type="PANTHER" id="PTHR11817">
    <property type="entry name" value="PYRUVATE KINASE"/>
    <property type="match status" value="1"/>
</dbReference>
<comment type="caution">
    <text evidence="13">The sequence shown here is derived from an EMBL/GenBank/DDBJ whole genome shotgun (WGS) entry which is preliminary data.</text>
</comment>
<name>A0ABS2BQK0_9NEIS</name>
<dbReference type="EMBL" id="JAESND010000017">
    <property type="protein sequence ID" value="MBM3117916.1"/>
    <property type="molecule type" value="Genomic_DNA"/>
</dbReference>
<keyword evidence="11" id="KW-0670">Pyruvate</keyword>
<dbReference type="InterPro" id="IPR001697">
    <property type="entry name" value="Pyr_Knase"/>
</dbReference>
<dbReference type="SUPFAM" id="SSF51621">
    <property type="entry name" value="Phosphoenolpyruvate/pyruvate domain"/>
    <property type="match status" value="1"/>
</dbReference>
<protein>
    <recommendedName>
        <fullName evidence="3">pyruvate kinase</fullName>
        <ecNumber evidence="3">2.7.1.40</ecNumber>
    </recommendedName>
</protein>
<accession>A0ABS2BQK0</accession>
<evidence type="ECO:0000256" key="6">
    <source>
        <dbReference type="ARBA" id="ARBA00022741"/>
    </source>
</evidence>
<evidence type="ECO:0000256" key="2">
    <source>
        <dbReference type="ARBA" id="ARBA00008663"/>
    </source>
</evidence>
<evidence type="ECO:0000256" key="3">
    <source>
        <dbReference type="ARBA" id="ARBA00012142"/>
    </source>
</evidence>
<dbReference type="InterPro" id="IPR040442">
    <property type="entry name" value="Pyrv_kinase-like_dom_sf"/>
</dbReference>
<dbReference type="InterPro" id="IPR015813">
    <property type="entry name" value="Pyrv/PenolPyrv_kinase-like_dom"/>
</dbReference>
<dbReference type="Gene3D" id="3.20.20.60">
    <property type="entry name" value="Phosphoenolpyruvate-binding domains"/>
    <property type="match status" value="1"/>
</dbReference>
<keyword evidence="9" id="KW-0460">Magnesium</keyword>
<evidence type="ECO:0000256" key="8">
    <source>
        <dbReference type="ARBA" id="ARBA00022840"/>
    </source>
</evidence>
<evidence type="ECO:0000256" key="1">
    <source>
        <dbReference type="ARBA" id="ARBA00004997"/>
    </source>
</evidence>
<gene>
    <name evidence="13" type="ORF">JMJ54_18935</name>
</gene>
<evidence type="ECO:0000256" key="10">
    <source>
        <dbReference type="ARBA" id="ARBA00023152"/>
    </source>
</evidence>
<evidence type="ECO:0000256" key="11">
    <source>
        <dbReference type="ARBA" id="ARBA00023317"/>
    </source>
</evidence>
<evidence type="ECO:0000256" key="7">
    <source>
        <dbReference type="ARBA" id="ARBA00022777"/>
    </source>
</evidence>
<evidence type="ECO:0000259" key="12">
    <source>
        <dbReference type="Pfam" id="PF00224"/>
    </source>
</evidence>
<evidence type="ECO:0000256" key="5">
    <source>
        <dbReference type="ARBA" id="ARBA00022723"/>
    </source>
</evidence>
<evidence type="ECO:0000313" key="13">
    <source>
        <dbReference type="EMBL" id="MBM3117916.1"/>
    </source>
</evidence>
<keyword evidence="5" id="KW-0479">Metal-binding</keyword>
<sequence length="41" mass="4233">MPRGTKIVATLGPASTDPAVLEQLIKAGVNTVRLNFSHGTA</sequence>
<dbReference type="EC" id="2.7.1.40" evidence="3"/>
<feature type="domain" description="Pyruvate kinase barrel" evidence="12">
    <location>
        <begin position="3"/>
        <end position="40"/>
    </location>
</feature>
<reference evidence="13 14" key="1">
    <citation type="submission" date="2021-01" db="EMBL/GenBank/DDBJ databases">
        <title>Draft Genome Sequence and Polyhydroxyalkanoate Biosynthetic Potential of Jeongeupia naejangsanensis Type Strain DSM 24253.</title>
        <authorList>
            <person name="Turrini P."/>
            <person name="Artuso I."/>
            <person name="Lugli G.A."/>
            <person name="Frangipani E."/>
            <person name="Ventura M."/>
            <person name="Visca P."/>
        </authorList>
    </citation>
    <scope>NUCLEOTIDE SEQUENCE [LARGE SCALE GENOMIC DNA]</scope>
    <source>
        <strain evidence="13 14">DSM 24253</strain>
    </source>
</reference>
<proteinExistence type="inferred from homology"/>
<evidence type="ECO:0000256" key="9">
    <source>
        <dbReference type="ARBA" id="ARBA00022842"/>
    </source>
</evidence>
<keyword evidence="4" id="KW-0808">Transferase</keyword>
<dbReference type="Pfam" id="PF00224">
    <property type="entry name" value="PK"/>
    <property type="match status" value="1"/>
</dbReference>
<keyword evidence="14" id="KW-1185">Reference proteome</keyword>
<dbReference type="Proteomes" id="UP000809431">
    <property type="component" value="Unassembled WGS sequence"/>
</dbReference>
<evidence type="ECO:0000313" key="14">
    <source>
        <dbReference type="Proteomes" id="UP000809431"/>
    </source>
</evidence>
<organism evidence="13 14">
    <name type="scientific">Jeongeupia naejangsanensis</name>
    <dbReference type="NCBI Taxonomy" id="613195"/>
    <lineage>
        <taxon>Bacteria</taxon>
        <taxon>Pseudomonadati</taxon>
        <taxon>Pseudomonadota</taxon>
        <taxon>Betaproteobacteria</taxon>
        <taxon>Neisseriales</taxon>
        <taxon>Chitinibacteraceae</taxon>
        <taxon>Jeongeupia</taxon>
    </lineage>
</organism>
<comment type="similarity">
    <text evidence="2">Belongs to the pyruvate kinase family.</text>
</comment>
<keyword evidence="6" id="KW-0547">Nucleotide-binding</keyword>
<keyword evidence="10" id="KW-0324">Glycolysis</keyword>
<keyword evidence="8" id="KW-0067">ATP-binding</keyword>
<feature type="non-terminal residue" evidence="13">
    <location>
        <position position="41"/>
    </location>
</feature>
<comment type="pathway">
    <text evidence="1">Carbohydrate degradation; glycolysis; pyruvate from D-glyceraldehyde 3-phosphate: step 5/5.</text>
</comment>
<dbReference type="InterPro" id="IPR015793">
    <property type="entry name" value="Pyrv_Knase_brl"/>
</dbReference>
<dbReference type="RefSeq" id="WP_203540097.1">
    <property type="nucleotide sequence ID" value="NZ_JAESND010000017.1"/>
</dbReference>
<keyword evidence="7" id="KW-0418">Kinase</keyword>